<gene>
    <name evidence="1" type="ORF">ACFOEE_05890</name>
</gene>
<keyword evidence="2" id="KW-1185">Reference proteome</keyword>
<accession>A0ABV7CHG0</accession>
<comment type="caution">
    <text evidence="1">The sequence shown here is derived from an EMBL/GenBank/DDBJ whole genome shotgun (WGS) entry which is preliminary data.</text>
</comment>
<reference evidence="2" key="1">
    <citation type="journal article" date="2019" name="Int. J. Syst. Evol. Microbiol.">
        <title>The Global Catalogue of Microorganisms (GCM) 10K type strain sequencing project: providing services to taxonomists for standard genome sequencing and annotation.</title>
        <authorList>
            <consortium name="The Broad Institute Genomics Platform"/>
            <consortium name="The Broad Institute Genome Sequencing Center for Infectious Disease"/>
            <person name="Wu L."/>
            <person name="Ma J."/>
        </authorList>
    </citation>
    <scope>NUCLEOTIDE SEQUENCE [LARGE SCALE GENOMIC DNA]</scope>
    <source>
        <strain evidence="2">KCTC 42730</strain>
    </source>
</reference>
<dbReference type="SUPFAM" id="SSF53474">
    <property type="entry name" value="alpha/beta-Hydrolases"/>
    <property type="match status" value="1"/>
</dbReference>
<evidence type="ECO:0000313" key="2">
    <source>
        <dbReference type="Proteomes" id="UP001595453"/>
    </source>
</evidence>
<dbReference type="Proteomes" id="UP001595453">
    <property type="component" value="Unassembled WGS sequence"/>
</dbReference>
<proteinExistence type="predicted"/>
<dbReference type="InterPro" id="IPR029058">
    <property type="entry name" value="AB_hydrolase_fold"/>
</dbReference>
<dbReference type="Gene3D" id="3.40.50.1820">
    <property type="entry name" value="alpha/beta hydrolase"/>
    <property type="match status" value="1"/>
</dbReference>
<protein>
    <recommendedName>
        <fullName evidence="3">Alpha/beta hydrolase</fullName>
    </recommendedName>
</protein>
<organism evidence="1 2">
    <name type="scientific">Pseudoalteromonas fenneropenaei</name>
    <dbReference type="NCBI Taxonomy" id="1737459"/>
    <lineage>
        <taxon>Bacteria</taxon>
        <taxon>Pseudomonadati</taxon>
        <taxon>Pseudomonadota</taxon>
        <taxon>Gammaproteobacteria</taxon>
        <taxon>Alteromonadales</taxon>
        <taxon>Pseudoalteromonadaceae</taxon>
        <taxon>Pseudoalteromonas</taxon>
    </lineage>
</organism>
<evidence type="ECO:0008006" key="3">
    <source>
        <dbReference type="Google" id="ProtNLM"/>
    </source>
</evidence>
<dbReference type="RefSeq" id="WP_377121894.1">
    <property type="nucleotide sequence ID" value="NZ_JBHRSD010000011.1"/>
</dbReference>
<sequence>MLAISPPHLDDKTAVVAPRNAAQYIQTPSVWLVTAANDEYVSKDDNLALYHQLATQDKQHIEIEGEHILPAGYYQRLLGWL</sequence>
<name>A0ABV7CHG0_9GAMM</name>
<dbReference type="EMBL" id="JBHRSD010000011">
    <property type="protein sequence ID" value="MFC3032043.1"/>
    <property type="molecule type" value="Genomic_DNA"/>
</dbReference>
<evidence type="ECO:0000313" key="1">
    <source>
        <dbReference type="EMBL" id="MFC3032043.1"/>
    </source>
</evidence>